<dbReference type="GO" id="GO:0005524">
    <property type="term" value="F:ATP binding"/>
    <property type="evidence" value="ECO:0007669"/>
    <property type="project" value="InterPro"/>
</dbReference>
<keyword evidence="5" id="KW-1185">Reference proteome</keyword>
<dbReference type="InterPro" id="IPR036961">
    <property type="entry name" value="Kinesin_motor_dom_sf"/>
</dbReference>
<name>A0A6A2WDI8_HIBSY</name>
<dbReference type="GO" id="GO:0008017">
    <property type="term" value="F:microtubule binding"/>
    <property type="evidence" value="ECO:0007669"/>
    <property type="project" value="InterPro"/>
</dbReference>
<dbReference type="EMBL" id="VEPZ02001765">
    <property type="protein sequence ID" value="KAE8656432.1"/>
    <property type="molecule type" value="Genomic_DNA"/>
</dbReference>
<proteinExistence type="inferred from homology"/>
<sequence>MRGITKYAVSDIYDYIENNEESEFLVKFCAMEIYNEAVRDLLSPDSYSLRVLDDPERGTVVEKLTEVTLRNKEHLHELLSICEAQRQIGETSLNETSSRSYQILRLTIESCAREYAGAGNSSILESSVRASQTLTAGARLKEGVTVGEGRREGEDKGREKSIEEELGEMKKQGLGIEIEWGSNYLKEEHVRRTRIIKSPNRLI</sequence>
<dbReference type="PANTHER" id="PTHR47968:SF54">
    <property type="entry name" value="KINESIN-LIKE PROTEIN NACK2"/>
    <property type="match status" value="1"/>
</dbReference>
<dbReference type="Gene3D" id="3.40.850.10">
    <property type="entry name" value="Kinesin motor domain"/>
    <property type="match status" value="1"/>
</dbReference>
<dbReference type="GO" id="GO:0007018">
    <property type="term" value="P:microtubule-based movement"/>
    <property type="evidence" value="ECO:0007669"/>
    <property type="project" value="InterPro"/>
</dbReference>
<comment type="caution">
    <text evidence="2">Lacks conserved residue(s) required for the propagation of feature annotation.</text>
</comment>
<dbReference type="InterPro" id="IPR027417">
    <property type="entry name" value="P-loop_NTPase"/>
</dbReference>
<dbReference type="SUPFAM" id="SSF52540">
    <property type="entry name" value="P-loop containing nucleoside triphosphate hydrolases"/>
    <property type="match status" value="1"/>
</dbReference>
<gene>
    <name evidence="4" type="ORF">F3Y22_tig00117000pilonHSYRG00046</name>
</gene>
<dbReference type="Pfam" id="PF00225">
    <property type="entry name" value="Kinesin"/>
    <property type="match status" value="1"/>
</dbReference>
<accession>A0A6A2WDI8</accession>
<evidence type="ECO:0000313" key="5">
    <source>
        <dbReference type="Proteomes" id="UP000436088"/>
    </source>
</evidence>
<comment type="similarity">
    <text evidence="2">Belongs to the TRAFAC class myosin-kinesin ATPase superfamily. Kinesin family.</text>
</comment>
<evidence type="ECO:0000313" key="4">
    <source>
        <dbReference type="EMBL" id="KAE8656432.1"/>
    </source>
</evidence>
<dbReference type="InterPro" id="IPR001752">
    <property type="entry name" value="Kinesin_motor_dom"/>
</dbReference>
<protein>
    <recommendedName>
        <fullName evidence="3">Kinesin motor domain-containing protein</fullName>
    </recommendedName>
</protein>
<feature type="domain" description="Kinesin motor" evidence="3">
    <location>
        <begin position="1"/>
        <end position="203"/>
    </location>
</feature>
<organism evidence="4 5">
    <name type="scientific">Hibiscus syriacus</name>
    <name type="common">Rose of Sharon</name>
    <dbReference type="NCBI Taxonomy" id="106335"/>
    <lineage>
        <taxon>Eukaryota</taxon>
        <taxon>Viridiplantae</taxon>
        <taxon>Streptophyta</taxon>
        <taxon>Embryophyta</taxon>
        <taxon>Tracheophyta</taxon>
        <taxon>Spermatophyta</taxon>
        <taxon>Magnoliopsida</taxon>
        <taxon>eudicotyledons</taxon>
        <taxon>Gunneridae</taxon>
        <taxon>Pentapetalae</taxon>
        <taxon>rosids</taxon>
        <taxon>malvids</taxon>
        <taxon>Malvales</taxon>
        <taxon>Malvaceae</taxon>
        <taxon>Malvoideae</taxon>
        <taxon>Hibiscus</taxon>
    </lineage>
</organism>
<dbReference type="AlphaFoldDB" id="A0A6A2WDI8"/>
<dbReference type="Proteomes" id="UP000436088">
    <property type="component" value="Unassembled WGS sequence"/>
</dbReference>
<evidence type="ECO:0000256" key="2">
    <source>
        <dbReference type="PROSITE-ProRule" id="PRU00283"/>
    </source>
</evidence>
<evidence type="ECO:0000256" key="1">
    <source>
        <dbReference type="ARBA" id="ARBA00023175"/>
    </source>
</evidence>
<dbReference type="InterPro" id="IPR027640">
    <property type="entry name" value="Kinesin-like_fam"/>
</dbReference>
<dbReference type="PROSITE" id="PS50067">
    <property type="entry name" value="KINESIN_MOTOR_2"/>
    <property type="match status" value="1"/>
</dbReference>
<keyword evidence="1" id="KW-0505">Motor protein</keyword>
<evidence type="ECO:0000259" key="3">
    <source>
        <dbReference type="PROSITE" id="PS50067"/>
    </source>
</evidence>
<reference evidence="4" key="1">
    <citation type="submission" date="2019-09" db="EMBL/GenBank/DDBJ databases">
        <title>Draft genome information of white flower Hibiscus syriacus.</title>
        <authorList>
            <person name="Kim Y.-M."/>
        </authorList>
    </citation>
    <scope>NUCLEOTIDE SEQUENCE [LARGE SCALE GENOMIC DNA]</scope>
    <source>
        <strain evidence="4">YM2019G1</strain>
    </source>
</reference>
<dbReference type="PANTHER" id="PTHR47968">
    <property type="entry name" value="CENTROMERE PROTEIN E"/>
    <property type="match status" value="1"/>
</dbReference>
<comment type="caution">
    <text evidence="4">The sequence shown here is derived from an EMBL/GenBank/DDBJ whole genome shotgun (WGS) entry which is preliminary data.</text>
</comment>
<dbReference type="GO" id="GO:0003777">
    <property type="term" value="F:microtubule motor activity"/>
    <property type="evidence" value="ECO:0007669"/>
    <property type="project" value="InterPro"/>
</dbReference>
<dbReference type="SMART" id="SM00129">
    <property type="entry name" value="KISc"/>
    <property type="match status" value="1"/>
</dbReference>